<dbReference type="InterPro" id="IPR017853">
    <property type="entry name" value="GH"/>
</dbReference>
<dbReference type="Pfam" id="PF03662">
    <property type="entry name" value="Glyco_hydro_79n"/>
    <property type="match status" value="1"/>
</dbReference>
<keyword evidence="12" id="KW-1185">Reference proteome</keyword>
<organism evidence="11 12">
    <name type="scientific">Taxus chinensis</name>
    <name type="common">Chinese yew</name>
    <name type="synonym">Taxus wallichiana var. chinensis</name>
    <dbReference type="NCBI Taxonomy" id="29808"/>
    <lineage>
        <taxon>Eukaryota</taxon>
        <taxon>Viridiplantae</taxon>
        <taxon>Streptophyta</taxon>
        <taxon>Embryophyta</taxon>
        <taxon>Tracheophyta</taxon>
        <taxon>Spermatophyta</taxon>
        <taxon>Pinopsida</taxon>
        <taxon>Pinidae</taxon>
        <taxon>Conifers II</taxon>
        <taxon>Cupressales</taxon>
        <taxon>Taxaceae</taxon>
        <taxon>Taxus</taxon>
    </lineage>
</organism>
<evidence type="ECO:0000256" key="8">
    <source>
        <dbReference type="ARBA" id="ARBA00023228"/>
    </source>
</evidence>
<dbReference type="GO" id="GO:0004566">
    <property type="term" value="F:beta-glucuronidase activity"/>
    <property type="evidence" value="ECO:0007669"/>
    <property type="project" value="TreeGrafter"/>
</dbReference>
<proteinExistence type="inferred from homology"/>
<evidence type="ECO:0000256" key="4">
    <source>
        <dbReference type="ARBA" id="ARBA00022729"/>
    </source>
</evidence>
<dbReference type="PANTHER" id="PTHR14363:SF17">
    <property type="entry name" value="HEPARANASE-LIKE PROTEIN 3"/>
    <property type="match status" value="1"/>
</dbReference>
<dbReference type="InterPro" id="IPR005199">
    <property type="entry name" value="Glyco_hydro_79"/>
</dbReference>
<dbReference type="SUPFAM" id="SSF51445">
    <property type="entry name" value="(Trans)glycosidases"/>
    <property type="match status" value="1"/>
</dbReference>
<keyword evidence="3" id="KW-0964">Secreted</keyword>
<comment type="function">
    <text evidence="10">Endoglycosidase which is a cell surface and extracellular matrix-degrading enzyme. Cleaves heparan sulfate proteoglycans (HSPGs) into heparan sulfate side chains and core proteoglycans.</text>
</comment>
<dbReference type="GO" id="GO:0005765">
    <property type="term" value="C:lysosomal membrane"/>
    <property type="evidence" value="ECO:0007669"/>
    <property type="project" value="UniProtKB-SubCell"/>
</dbReference>
<sequence>IQCEKGFDKTVIAKLSIEGSSAIAEIDNDFICATLDWWPPEKCDYGTCSWGEASMLNLDLESPLLANAIKAFNPLKIRLGGSLQDQVIYDVGYMKQRCDPFVKNNSSMFGFMGGCLPMSRWEALNSFFKETRAVVSFGLNALIGRHNMSNGTMGGPWDSRNARDFIQYTFDHGYKINAWELGNELCGSGVGTSINATQYAADVIVLHGILKEIYKDAQEKPLLLAPGGFFDADWFKEFLQNSGLNIVNVVTHHIYSLGAGVDPNLVEKILDPSFLSQVESTFKSLKTILENYGPWSSAWVGESGGAYNSGHNLVTNAFVFSFWYLDQLGMASKFNTKSYCRQSLIGGNYGLLNTTTYVPNPDYYSALLWHRLMGKHVLSISSKGSHYLRAYAHCTKNARGVTLLLINLSKSTRIFLRLSIENKNTGLDLTGQTELDKGGRKSRLEYHLTAKDHNLHSQTMFLNGKALDLTSDGKIPSLDPVEINPRQRISLAPLSIAFVSLPYIQIPACTS</sequence>
<keyword evidence="4" id="KW-0732">Signal</keyword>
<evidence type="ECO:0008006" key="13">
    <source>
        <dbReference type="Google" id="ProtNLM"/>
    </source>
</evidence>
<evidence type="ECO:0000256" key="9">
    <source>
        <dbReference type="ARBA" id="ARBA00023765"/>
    </source>
</evidence>
<dbReference type="AlphaFoldDB" id="A0AA38FCQ0"/>
<dbReference type="GO" id="GO:0005576">
    <property type="term" value="C:extracellular region"/>
    <property type="evidence" value="ECO:0007669"/>
    <property type="project" value="UniProtKB-SubCell"/>
</dbReference>
<comment type="subcellular location">
    <subcellularLocation>
        <location evidence="9">Lysosome membrane</location>
        <topology evidence="9">Peripheral membrane protein</topology>
    </subcellularLocation>
    <subcellularLocation>
        <location evidence="1">Secreted</location>
    </subcellularLocation>
</comment>
<comment type="similarity">
    <text evidence="2">Belongs to the glycosyl hydrolase 79 family.</text>
</comment>
<protein>
    <recommendedName>
        <fullName evidence="13">Heparanase-like protein 1</fullName>
    </recommendedName>
</protein>
<evidence type="ECO:0000256" key="3">
    <source>
        <dbReference type="ARBA" id="ARBA00022525"/>
    </source>
</evidence>
<evidence type="ECO:0000256" key="10">
    <source>
        <dbReference type="ARBA" id="ARBA00055929"/>
    </source>
</evidence>
<reference evidence="11 12" key="1">
    <citation type="journal article" date="2021" name="Nat. Plants">
        <title>The Taxus genome provides insights into paclitaxel biosynthesis.</title>
        <authorList>
            <person name="Xiong X."/>
            <person name="Gou J."/>
            <person name="Liao Q."/>
            <person name="Li Y."/>
            <person name="Zhou Q."/>
            <person name="Bi G."/>
            <person name="Li C."/>
            <person name="Du R."/>
            <person name="Wang X."/>
            <person name="Sun T."/>
            <person name="Guo L."/>
            <person name="Liang H."/>
            <person name="Lu P."/>
            <person name="Wu Y."/>
            <person name="Zhang Z."/>
            <person name="Ro D.K."/>
            <person name="Shang Y."/>
            <person name="Huang S."/>
            <person name="Yan J."/>
        </authorList>
    </citation>
    <scope>NUCLEOTIDE SEQUENCE [LARGE SCALE GENOMIC DNA]</scope>
    <source>
        <strain evidence="11">Ta-2019</strain>
    </source>
</reference>
<dbReference type="OMA" id="VAKEHTR"/>
<accession>A0AA38FCQ0</accession>
<keyword evidence="7" id="KW-0325">Glycoprotein</keyword>
<dbReference type="Gene3D" id="3.20.20.80">
    <property type="entry name" value="Glycosidases"/>
    <property type="match status" value="1"/>
</dbReference>
<evidence type="ECO:0000313" key="11">
    <source>
        <dbReference type="EMBL" id="KAH9297698.1"/>
    </source>
</evidence>
<keyword evidence="5" id="KW-0378">Hydrolase</keyword>
<feature type="non-terminal residue" evidence="11">
    <location>
        <position position="1"/>
    </location>
</feature>
<keyword evidence="8" id="KW-0458">Lysosome</keyword>
<gene>
    <name evidence="11" type="ORF">KI387_029380</name>
</gene>
<comment type="caution">
    <text evidence="11">The sequence shown here is derived from an EMBL/GenBank/DDBJ whole genome shotgun (WGS) entry which is preliminary data.</text>
</comment>
<dbReference type="EMBL" id="JAHRHJ020000010">
    <property type="protein sequence ID" value="KAH9297698.1"/>
    <property type="molecule type" value="Genomic_DNA"/>
</dbReference>
<evidence type="ECO:0000256" key="5">
    <source>
        <dbReference type="ARBA" id="ARBA00022801"/>
    </source>
</evidence>
<evidence type="ECO:0000256" key="6">
    <source>
        <dbReference type="ARBA" id="ARBA00023136"/>
    </source>
</evidence>
<name>A0AA38FCQ0_TAXCH</name>
<evidence type="ECO:0000313" key="12">
    <source>
        <dbReference type="Proteomes" id="UP000824469"/>
    </source>
</evidence>
<evidence type="ECO:0000256" key="7">
    <source>
        <dbReference type="ARBA" id="ARBA00023180"/>
    </source>
</evidence>
<dbReference type="FunFam" id="3.20.20.80:FF:000023">
    <property type="entry name" value="heparanase-like protein 3"/>
    <property type="match status" value="1"/>
</dbReference>
<evidence type="ECO:0000256" key="1">
    <source>
        <dbReference type="ARBA" id="ARBA00004613"/>
    </source>
</evidence>
<evidence type="ECO:0000256" key="2">
    <source>
        <dbReference type="ARBA" id="ARBA00009800"/>
    </source>
</evidence>
<dbReference type="Proteomes" id="UP000824469">
    <property type="component" value="Unassembled WGS sequence"/>
</dbReference>
<keyword evidence="6" id="KW-0472">Membrane</keyword>
<dbReference type="PANTHER" id="PTHR14363">
    <property type="entry name" value="HEPARANASE-RELATED"/>
    <property type="match status" value="1"/>
</dbReference>
<dbReference type="GO" id="GO:0009505">
    <property type="term" value="C:plant-type cell wall"/>
    <property type="evidence" value="ECO:0007669"/>
    <property type="project" value="TreeGrafter"/>
</dbReference>